<reference evidence="2" key="1">
    <citation type="submission" date="2014-11" db="EMBL/GenBank/DDBJ databases">
        <authorList>
            <person name="Amaro Gonzalez C."/>
        </authorList>
    </citation>
    <scope>NUCLEOTIDE SEQUENCE</scope>
</reference>
<keyword evidence="1" id="KW-0812">Transmembrane</keyword>
<keyword evidence="1" id="KW-1133">Transmembrane helix</keyword>
<evidence type="ECO:0000313" key="2">
    <source>
        <dbReference type="EMBL" id="JAH86984.1"/>
    </source>
</evidence>
<accession>A0A0E9W9C0</accession>
<evidence type="ECO:0000256" key="1">
    <source>
        <dbReference type="SAM" id="Phobius"/>
    </source>
</evidence>
<feature type="transmembrane region" description="Helical" evidence="1">
    <location>
        <begin position="21"/>
        <end position="39"/>
    </location>
</feature>
<protein>
    <submittedName>
        <fullName evidence="2">Uncharacterized protein</fullName>
    </submittedName>
</protein>
<dbReference type="EMBL" id="GBXM01021593">
    <property type="protein sequence ID" value="JAH86984.1"/>
    <property type="molecule type" value="Transcribed_RNA"/>
</dbReference>
<organism evidence="2">
    <name type="scientific">Anguilla anguilla</name>
    <name type="common">European freshwater eel</name>
    <name type="synonym">Muraena anguilla</name>
    <dbReference type="NCBI Taxonomy" id="7936"/>
    <lineage>
        <taxon>Eukaryota</taxon>
        <taxon>Metazoa</taxon>
        <taxon>Chordata</taxon>
        <taxon>Craniata</taxon>
        <taxon>Vertebrata</taxon>
        <taxon>Euteleostomi</taxon>
        <taxon>Actinopterygii</taxon>
        <taxon>Neopterygii</taxon>
        <taxon>Teleostei</taxon>
        <taxon>Anguilliformes</taxon>
        <taxon>Anguillidae</taxon>
        <taxon>Anguilla</taxon>
    </lineage>
</organism>
<sequence>MHSAVSIRLGSLWSLLGNHKIISNFLFNSLIINISALWIPTLVISWDDPCIYGKPYDK</sequence>
<proteinExistence type="predicted"/>
<reference evidence="2" key="2">
    <citation type="journal article" date="2015" name="Fish Shellfish Immunol.">
        <title>Early steps in the European eel (Anguilla anguilla)-Vibrio vulnificus interaction in the gills: Role of the RtxA13 toxin.</title>
        <authorList>
            <person name="Callol A."/>
            <person name="Pajuelo D."/>
            <person name="Ebbesson L."/>
            <person name="Teles M."/>
            <person name="MacKenzie S."/>
            <person name="Amaro C."/>
        </authorList>
    </citation>
    <scope>NUCLEOTIDE SEQUENCE</scope>
</reference>
<keyword evidence="1" id="KW-0472">Membrane</keyword>
<name>A0A0E9W9C0_ANGAN</name>
<dbReference type="AlphaFoldDB" id="A0A0E9W9C0"/>